<organism evidence="2 3">
    <name type="scientific">Bacteroides cellulosilyticus</name>
    <dbReference type="NCBI Taxonomy" id="246787"/>
    <lineage>
        <taxon>Bacteria</taxon>
        <taxon>Pseudomonadati</taxon>
        <taxon>Bacteroidota</taxon>
        <taxon>Bacteroidia</taxon>
        <taxon>Bacteroidales</taxon>
        <taxon>Bacteroidaceae</taxon>
        <taxon>Bacteroides</taxon>
    </lineage>
</organism>
<dbReference type="InterPro" id="IPR016032">
    <property type="entry name" value="Sig_transdc_resp-reg_C-effctor"/>
</dbReference>
<keyword evidence="1" id="KW-0472">Membrane</keyword>
<dbReference type="AlphaFoldDB" id="A0A0P0GTQ4"/>
<dbReference type="GO" id="GO:0003677">
    <property type="term" value="F:DNA binding"/>
    <property type="evidence" value="ECO:0007669"/>
    <property type="project" value="InterPro"/>
</dbReference>
<name>A0A0P0GTQ4_9BACE</name>
<gene>
    <name evidence="2" type="ORF">BcellWH2_04309</name>
</gene>
<evidence type="ECO:0000313" key="2">
    <source>
        <dbReference type="EMBL" id="ALJ61526.1"/>
    </source>
</evidence>
<feature type="transmembrane region" description="Helical" evidence="1">
    <location>
        <begin position="748"/>
        <end position="769"/>
    </location>
</feature>
<reference evidence="2 3" key="1">
    <citation type="journal article" date="2015" name="Science">
        <title>Genetic determinants of in vivo fitness and diet responsiveness in multiple human gut Bacteroides.</title>
        <authorList>
            <person name="Wu M."/>
            <person name="McNulty N.P."/>
            <person name="Rodionov D.A."/>
            <person name="Khoroshkin M.S."/>
            <person name="Griffin N.W."/>
            <person name="Cheng J."/>
            <person name="Latreille P."/>
            <person name="Kerstetter R.A."/>
            <person name="Terrapon N."/>
            <person name="Henrissat B."/>
            <person name="Osterman A.L."/>
            <person name="Gordon J.I."/>
        </authorList>
    </citation>
    <scope>NUCLEOTIDE SEQUENCE [LARGE SCALE GENOMIC DNA]</scope>
    <source>
        <strain evidence="2 3">WH2</strain>
    </source>
</reference>
<dbReference type="SUPFAM" id="SSF46894">
    <property type="entry name" value="C-terminal effector domain of the bipartite response regulators"/>
    <property type="match status" value="1"/>
</dbReference>
<dbReference type="Gene3D" id="2.60.40.10">
    <property type="entry name" value="Immunoglobulins"/>
    <property type="match status" value="1"/>
</dbReference>
<keyword evidence="1" id="KW-1133">Transmembrane helix</keyword>
<accession>A0A0P0GTQ4</accession>
<sequence>MKYTLTLLLLIFSVHIYSIKNWLPYINNISRMEYGGGTQNWTITRDNNGWIYAANNSGLLQFDGYSWHLFSNGMIIRTAYHDGKERIYVGAFNNFGYFSPDEKGAMHYHSLSDSLEDKYRNFSDVWDIYCIDHSIYFVSYNHIFKLTNDEITVIQSKERMLCSANINGNLYVFKENAGVFLQTGQLFIPLASTEKISNYHISEILPYQDQKLLLITEYHGIYIYDNSTTVPLITQNDPLLKSSQLYCAEIKDDKIYIGTIKSGLIIADIPTGEIEQYDIRSGLQNNSVLSLNVTEGDNIWLGLDNGISYLETNSPLSNLYTGNQNYGVGYASIIHNGYIYFGTNQGLYYSPWPIKDIRHLALRPVKNADGQVWNLTAIGKTLFCGHNNGAFMIEEGTAIPLIGENGFWNFTPVGENKSKVLAGSYTGLVLLENKGTEPAPRWISTRKIKGFNLSVRYVEYDESDDIWWIFHGTGLSAIKLNSEYSKVVSCQHYPNQNNSYQTNLFKDKGRVYFTTDSGIYRYNSIRQEFELSEEWNQRIGNRDYLRVVSNEENSCVWYMQSGKLKINYITPHGYITDSISTTRLQNNLMGTFESINRVDSATCIISTLDGFSLYRITTDSLSSLSNSYKFLIKKVIISSSNEEIDSYFYNGFPTDKQHQTILRKYRPDASYRFEMNPNTNSYDKITYSVQLKGLDEQMLALNASGIKEYTGLKEGNYTFLIRAYNHHTHQTEVEEIHLRILPPWYRSIYAYIMYVLLLVALGYGIYKLLNQRFNKQHQKRLDELKEESLKREFKLKEEALAQEKRIVELENNKLQQELLLKSQELSNSMFYVIQKQEIFTFMQDELQKISAYLRKEQTKDALRKLNRLLEKVHANIEDEDNWQKLENNFNIVHNNFLSRLKERYPDLTSSELKLAAYIRMDLITKEVAPLFNLSERGMESARYRLRKKLGLSREESLSKFLQNF</sequence>
<dbReference type="EMBL" id="CP012801">
    <property type="protein sequence ID" value="ALJ61526.1"/>
    <property type="molecule type" value="Genomic_DNA"/>
</dbReference>
<dbReference type="KEGG" id="bcel:BcellWH2_04309"/>
<dbReference type="Gene3D" id="2.130.10.10">
    <property type="entry name" value="YVTN repeat-like/Quinoprotein amine dehydrogenase"/>
    <property type="match status" value="1"/>
</dbReference>
<evidence type="ECO:0000256" key="1">
    <source>
        <dbReference type="SAM" id="Phobius"/>
    </source>
</evidence>
<dbReference type="PATRIC" id="fig|246787.4.peg.4452"/>
<evidence type="ECO:0000313" key="3">
    <source>
        <dbReference type="Proteomes" id="UP000061809"/>
    </source>
</evidence>
<dbReference type="InterPro" id="IPR036322">
    <property type="entry name" value="WD40_repeat_dom_sf"/>
</dbReference>
<dbReference type="GO" id="GO:0006355">
    <property type="term" value="P:regulation of DNA-templated transcription"/>
    <property type="evidence" value="ECO:0007669"/>
    <property type="project" value="InterPro"/>
</dbReference>
<proteinExistence type="predicted"/>
<dbReference type="InterPro" id="IPR015943">
    <property type="entry name" value="WD40/YVTN_repeat-like_dom_sf"/>
</dbReference>
<dbReference type="RefSeq" id="WP_029428719.1">
    <property type="nucleotide sequence ID" value="NZ_CP012801.1"/>
</dbReference>
<dbReference type="SUPFAM" id="SSF50978">
    <property type="entry name" value="WD40 repeat-like"/>
    <property type="match status" value="1"/>
</dbReference>
<dbReference type="InterPro" id="IPR013783">
    <property type="entry name" value="Ig-like_fold"/>
</dbReference>
<keyword evidence="1" id="KW-0812">Transmembrane</keyword>
<dbReference type="Proteomes" id="UP000061809">
    <property type="component" value="Chromosome"/>
</dbReference>
<protein>
    <submittedName>
        <fullName evidence="2">Y_Y_Y domain protein</fullName>
    </submittedName>
</protein>